<protein>
    <submittedName>
        <fullName evidence="1">Uncharacterized protein</fullName>
    </submittedName>
</protein>
<dbReference type="EMBL" id="CVQI01013592">
    <property type="protein sequence ID" value="CRK22729.1"/>
    <property type="molecule type" value="Genomic_DNA"/>
</dbReference>
<proteinExistence type="predicted"/>
<dbReference type="Proteomes" id="UP000045706">
    <property type="component" value="Unassembled WGS sequence"/>
</dbReference>
<dbReference type="AlphaFoldDB" id="A0A0G4LL80"/>
<reference evidence="2" key="1">
    <citation type="submission" date="2015-05" db="EMBL/GenBank/DDBJ databases">
        <authorList>
            <person name="Fogelqvist Johan"/>
        </authorList>
    </citation>
    <scope>NUCLEOTIDE SEQUENCE [LARGE SCALE GENOMIC DNA]</scope>
</reference>
<evidence type="ECO:0000313" key="1">
    <source>
        <dbReference type="EMBL" id="CRK22729.1"/>
    </source>
</evidence>
<organism evidence="1 2">
    <name type="scientific">Verticillium longisporum</name>
    <name type="common">Verticillium dahliae var. longisporum</name>
    <dbReference type="NCBI Taxonomy" id="100787"/>
    <lineage>
        <taxon>Eukaryota</taxon>
        <taxon>Fungi</taxon>
        <taxon>Dikarya</taxon>
        <taxon>Ascomycota</taxon>
        <taxon>Pezizomycotina</taxon>
        <taxon>Sordariomycetes</taxon>
        <taxon>Hypocreomycetidae</taxon>
        <taxon>Glomerellales</taxon>
        <taxon>Plectosphaerellaceae</taxon>
        <taxon>Verticillium</taxon>
    </lineage>
</organism>
<sequence>MEPLPSRSACLTISSISSSPRHLRHLVSSSSATVHQRAMASSTLPARVKGRLCSSASTTSTRMVSCEAASMM</sequence>
<evidence type="ECO:0000313" key="2">
    <source>
        <dbReference type="Proteomes" id="UP000045706"/>
    </source>
</evidence>
<gene>
    <name evidence="1" type="ORF">BN1723_018011</name>
</gene>
<accession>A0A0G4LL80</accession>
<name>A0A0G4LL80_VERLO</name>